<reference evidence="2 3" key="1">
    <citation type="journal article" date="2014" name="Genome Announc.">
        <title>Draft Genome Sequence of the Agar-Degrading Bacterium Catenovulum sp. Strain DS-2, Isolated from Intestines of Haliotis diversicolor.</title>
        <authorList>
            <person name="Shan D."/>
            <person name="Li X."/>
            <person name="Gu Z."/>
            <person name="Wei G."/>
            <person name="Gao Z."/>
            <person name="Shao Z."/>
        </authorList>
    </citation>
    <scope>NUCLEOTIDE SEQUENCE [LARGE SCALE GENOMIC DNA]</scope>
    <source>
        <strain evidence="2 3">DS-2</strain>
    </source>
</reference>
<keyword evidence="1" id="KW-0812">Transmembrane</keyword>
<comment type="caution">
    <text evidence="2">The sequence shown here is derived from an EMBL/GenBank/DDBJ whole genome shotgun (WGS) entry which is preliminary data.</text>
</comment>
<dbReference type="RefSeq" id="WP_051479664.1">
    <property type="nucleotide sequence ID" value="NZ_ARZY01000008.1"/>
</dbReference>
<dbReference type="OrthoDB" id="9997at2"/>
<dbReference type="EMBL" id="ARZY01000008">
    <property type="protein sequence ID" value="EWH10845.1"/>
    <property type="molecule type" value="Genomic_DNA"/>
</dbReference>
<organism evidence="2 3">
    <name type="scientific">Catenovulum agarivorans DS-2</name>
    <dbReference type="NCBI Taxonomy" id="1328313"/>
    <lineage>
        <taxon>Bacteria</taxon>
        <taxon>Pseudomonadati</taxon>
        <taxon>Pseudomonadota</taxon>
        <taxon>Gammaproteobacteria</taxon>
        <taxon>Alteromonadales</taxon>
        <taxon>Alteromonadaceae</taxon>
        <taxon>Catenovulum</taxon>
    </lineage>
</organism>
<keyword evidence="3" id="KW-1185">Reference proteome</keyword>
<evidence type="ECO:0000313" key="3">
    <source>
        <dbReference type="Proteomes" id="UP000019276"/>
    </source>
</evidence>
<sequence length="439" mass="48761">MKFIGFLFKLVIWLVILATIGVAVSVYLIRSDRPLITQKQHISAERVSQARQSLQQIAKELNNTVGPAYFQFHQSEVDAMMAVVSYTVPSTKVRAFLSKQGVNLVATTEIKTPYTTQYVNLHCMLLPSETRKNMLSLDYCDLGKIKLPKWMIEPAYVYVLQQLLDDGLADSVLSMVRAVKLADDSIGIDLFIQDGLKQQVLTAIQSKAKGGAINNLVGVSGVKAATVKIYLNEIQSLYQMNNPSNKAQSLAFYLGNVFYLASLRSEFEDAETENQAALWALVIAFGNRKFGHFLSLPRELLNQFGGDRLTLMNRGDLKLHFLFSAALERLVQANMGLKVGELKELMDMDKGGSGFSFADLAADKAGIKFAQFVLEQPELAQQRLTGNLAEAEFFPSIADLPEGLAEKAFNQSYGNTESAEYKQLEAIIDQRIAQLALYQ</sequence>
<feature type="transmembrane region" description="Helical" evidence="1">
    <location>
        <begin position="6"/>
        <end position="29"/>
    </location>
</feature>
<dbReference type="eggNOG" id="COG5544">
    <property type="taxonomic scope" value="Bacteria"/>
</dbReference>
<dbReference type="Proteomes" id="UP000019276">
    <property type="component" value="Unassembled WGS sequence"/>
</dbReference>
<evidence type="ECO:0000313" key="2">
    <source>
        <dbReference type="EMBL" id="EWH10845.1"/>
    </source>
</evidence>
<evidence type="ECO:0000256" key="1">
    <source>
        <dbReference type="SAM" id="Phobius"/>
    </source>
</evidence>
<name>W7QZQ1_9ALTE</name>
<protein>
    <submittedName>
        <fullName evidence="2">Uncharacterized protein</fullName>
    </submittedName>
</protein>
<dbReference type="AlphaFoldDB" id="W7QZQ1"/>
<gene>
    <name evidence="2" type="ORF">DS2_06126</name>
</gene>
<accession>W7QZQ1</accession>
<proteinExistence type="predicted"/>
<dbReference type="PATRIC" id="fig|1328313.3.peg.1257"/>
<keyword evidence="1" id="KW-0472">Membrane</keyword>
<keyword evidence="1" id="KW-1133">Transmembrane helix</keyword>
<dbReference type="STRING" id="1328313.DS2_06126"/>